<reference evidence="2" key="1">
    <citation type="submission" date="2019-03" db="EMBL/GenBank/DDBJ databases">
        <authorList>
            <consortium name="Pathogen Informatics"/>
        </authorList>
    </citation>
    <scope>NUCLEOTIDE SEQUENCE</scope>
    <source>
        <strain evidence="2">Unknown</strain>
    </source>
</reference>
<organism evidence="2">
    <name type="scientific">uncultured Avibacterium sp</name>
    <dbReference type="NCBI Taxonomy" id="1936169"/>
    <lineage>
        <taxon>Bacteria</taxon>
        <taxon>Pseudomonadati</taxon>
        <taxon>Pseudomonadota</taxon>
        <taxon>Gammaproteobacteria</taxon>
        <taxon>Pasteurellales</taxon>
        <taxon>Pasteurellaceae</taxon>
        <taxon>Avibacterium</taxon>
        <taxon>environmental samples</taxon>
    </lineage>
</organism>
<gene>
    <name evidence="2" type="ORF">NCTC4101_00221</name>
</gene>
<dbReference type="InterPro" id="IPR036490">
    <property type="entry name" value="ThsB_TIR-like_sf"/>
</dbReference>
<name>A0A486X8X6_9PAST</name>
<sequence length="181" mass="21640">MRRVFFSFHYKNDNWRVQTIKNIGVVDNQIPVYSNEWEEVRLKRADKIKEWIDENIIGCSCLVVLIGEETANREWVLYEIEKAWNDGKGVMGIYIHNLEDNNGNTSARGRNPFKSFKFSKKLLSLNIPVHIYNPLIYTRTFANTEKKVSQRWYEKIKENLADWVEEAIEYRSTHNYMITRR</sequence>
<feature type="domain" description="Thoeris protein ThsB TIR-like" evidence="1">
    <location>
        <begin position="5"/>
        <end position="99"/>
    </location>
</feature>
<dbReference type="InterPro" id="IPR015032">
    <property type="entry name" value="ThsB__TIR-like_domain"/>
</dbReference>
<evidence type="ECO:0000313" key="2">
    <source>
        <dbReference type="EMBL" id="VGM94874.1"/>
    </source>
</evidence>
<dbReference type="SUPFAM" id="SSF52206">
    <property type="entry name" value="Hypothetical protein MTH538"/>
    <property type="match status" value="1"/>
</dbReference>
<evidence type="ECO:0000259" key="1">
    <source>
        <dbReference type="Pfam" id="PF08937"/>
    </source>
</evidence>
<accession>A0A486X8X6</accession>
<dbReference type="EMBL" id="CAAHDN010000006">
    <property type="protein sequence ID" value="VGM94874.1"/>
    <property type="molecule type" value="Genomic_DNA"/>
</dbReference>
<protein>
    <submittedName>
        <fullName evidence="2">MTH538 TIR-like domain (DUF1863)</fullName>
    </submittedName>
</protein>
<proteinExistence type="predicted"/>
<dbReference type="Pfam" id="PF08937">
    <property type="entry name" value="ThsB_TIR"/>
    <property type="match status" value="1"/>
</dbReference>
<dbReference type="Gene3D" id="3.40.50.10140">
    <property type="entry name" value="Toll/interleukin-1 receptor homology (TIR) domain"/>
    <property type="match status" value="1"/>
</dbReference>
<dbReference type="AlphaFoldDB" id="A0A486X8X6"/>
<dbReference type="InterPro" id="IPR035897">
    <property type="entry name" value="Toll_tir_struct_dom_sf"/>
</dbReference>